<dbReference type="CDD" id="cd00167">
    <property type="entry name" value="SANT"/>
    <property type="match status" value="2"/>
</dbReference>
<dbReference type="InterPro" id="IPR009057">
    <property type="entry name" value="Homeodomain-like_sf"/>
</dbReference>
<evidence type="ECO:0000259" key="5">
    <source>
        <dbReference type="PROSITE" id="PS50090"/>
    </source>
</evidence>
<feature type="domain" description="HTH myb-type" evidence="6">
    <location>
        <begin position="17"/>
        <end position="63"/>
    </location>
</feature>
<dbReference type="EMBL" id="JH668226">
    <property type="protein sequence ID" value="EIM22809.1"/>
    <property type="molecule type" value="Genomic_DNA"/>
</dbReference>
<gene>
    <name evidence="7" type="ORF">WALSEDRAFT_15846</name>
</gene>
<keyword evidence="8" id="KW-1185">Reference proteome</keyword>
<dbReference type="InterPro" id="IPR017930">
    <property type="entry name" value="Myb_dom"/>
</dbReference>
<dbReference type="PROSITE" id="PS51294">
    <property type="entry name" value="HTH_MYB"/>
    <property type="match status" value="3"/>
</dbReference>
<accession>I4YFR7</accession>
<dbReference type="Pfam" id="PF13921">
    <property type="entry name" value="Myb_DNA-bind_6"/>
    <property type="match status" value="1"/>
</dbReference>
<keyword evidence="4" id="KW-0539">Nucleus</keyword>
<dbReference type="STRING" id="671144.I4YFR7"/>
<dbReference type="KEGG" id="wse:WALSEDRAFT_15846"/>
<sequence>MAPTHRSRNSSADNGDRAWSEEEDKLLLRLVKEYGSERGRRSSWPLIASYFGGKRTMKQCRKRYFYTLDSTITHGKWSREEDNKLLSLIDVFGHKWKEISFEMTGRTDDQCSSRYLNCLQCKKTPWTAEEDATLLNLYEVDGPLWTKISSSLPGRSALNCRNRYRKFGGKVYKARKLSASGSKKVCSHVLRAPG</sequence>
<dbReference type="GO" id="GO:0042795">
    <property type="term" value="P:snRNA transcription by RNA polymerase II"/>
    <property type="evidence" value="ECO:0007669"/>
    <property type="project" value="TreeGrafter"/>
</dbReference>
<dbReference type="OMA" id="HDSICSE"/>
<dbReference type="GO" id="GO:0042796">
    <property type="term" value="P:snRNA transcription by RNA polymerase III"/>
    <property type="evidence" value="ECO:0007669"/>
    <property type="project" value="TreeGrafter"/>
</dbReference>
<dbReference type="OrthoDB" id="2143914at2759"/>
<keyword evidence="2" id="KW-0238">DNA-binding</keyword>
<dbReference type="eggNOG" id="KOG0048">
    <property type="taxonomic scope" value="Eukaryota"/>
</dbReference>
<evidence type="ECO:0000256" key="2">
    <source>
        <dbReference type="ARBA" id="ARBA00023125"/>
    </source>
</evidence>
<dbReference type="RefSeq" id="XP_006956848.1">
    <property type="nucleotide sequence ID" value="XM_006956786.1"/>
</dbReference>
<dbReference type="PANTHER" id="PTHR46621:SF1">
    <property type="entry name" value="SNRNA-ACTIVATING PROTEIN COMPLEX SUBUNIT 4"/>
    <property type="match status" value="1"/>
</dbReference>
<proteinExistence type="predicted"/>
<feature type="domain" description="Myb-like" evidence="5">
    <location>
        <begin position="69"/>
        <end position="119"/>
    </location>
</feature>
<name>I4YFR7_WALMC</name>
<dbReference type="SMART" id="SM00717">
    <property type="entry name" value="SANT"/>
    <property type="match status" value="3"/>
</dbReference>
<dbReference type="InterPro" id="IPR051575">
    <property type="entry name" value="Myb-like_DNA-bd"/>
</dbReference>
<evidence type="ECO:0000256" key="1">
    <source>
        <dbReference type="ARBA" id="ARBA00023015"/>
    </source>
</evidence>
<dbReference type="GO" id="GO:0001006">
    <property type="term" value="F:RNA polymerase III type 3 promoter sequence-specific DNA binding"/>
    <property type="evidence" value="ECO:0007669"/>
    <property type="project" value="TreeGrafter"/>
</dbReference>
<dbReference type="GO" id="GO:0019185">
    <property type="term" value="C:snRNA-activating protein complex"/>
    <property type="evidence" value="ECO:0007669"/>
    <property type="project" value="TreeGrafter"/>
</dbReference>
<dbReference type="InterPro" id="IPR001005">
    <property type="entry name" value="SANT/Myb"/>
</dbReference>
<dbReference type="InParanoid" id="I4YFR7"/>
<dbReference type="GO" id="GO:0000978">
    <property type="term" value="F:RNA polymerase II cis-regulatory region sequence-specific DNA binding"/>
    <property type="evidence" value="ECO:0007669"/>
    <property type="project" value="TreeGrafter"/>
</dbReference>
<evidence type="ECO:0000256" key="4">
    <source>
        <dbReference type="ARBA" id="ARBA00023242"/>
    </source>
</evidence>
<dbReference type="SUPFAM" id="SSF46689">
    <property type="entry name" value="Homeodomain-like"/>
    <property type="match status" value="2"/>
</dbReference>
<reference evidence="7 8" key="1">
    <citation type="journal article" date="2012" name="Fungal Genet. Biol.">
        <title>The genome of the xerotolerant mold Wallemia sebi reveals adaptations to osmotic stress and suggests cryptic sexual reproduction.</title>
        <authorList>
            <person name="Padamsee M."/>
            <person name="Kumar T.K.A."/>
            <person name="Riley R."/>
            <person name="Binder M."/>
            <person name="Boyd A."/>
            <person name="Calvo A.M."/>
            <person name="Furukawa K."/>
            <person name="Hesse C."/>
            <person name="Hohmann S."/>
            <person name="James T.Y."/>
            <person name="LaButti K."/>
            <person name="Lapidus A."/>
            <person name="Lindquist E."/>
            <person name="Lucas S."/>
            <person name="Miller K."/>
            <person name="Shantappa S."/>
            <person name="Grigoriev I.V."/>
            <person name="Hibbett D.S."/>
            <person name="McLaughlin D.J."/>
            <person name="Spatafora J.W."/>
            <person name="Aime M.C."/>
        </authorList>
    </citation>
    <scope>NUCLEOTIDE SEQUENCE [LARGE SCALE GENOMIC DNA]</scope>
    <source>
        <strain evidence="8">ATCC MYA-4683 / CBS 633.66</strain>
    </source>
</reference>
<dbReference type="HOGENOM" id="CLU_028567_26_0_1"/>
<keyword evidence="1" id="KW-0805">Transcription regulation</keyword>
<feature type="domain" description="HTH myb-type" evidence="6">
    <location>
        <begin position="125"/>
        <end position="172"/>
    </location>
</feature>
<dbReference type="Proteomes" id="UP000005242">
    <property type="component" value="Unassembled WGS sequence"/>
</dbReference>
<protein>
    <submittedName>
        <fullName evidence="7">Uncharacterized protein</fullName>
    </submittedName>
</protein>
<dbReference type="AlphaFoldDB" id="I4YFR7"/>
<evidence type="ECO:0000256" key="3">
    <source>
        <dbReference type="ARBA" id="ARBA00023163"/>
    </source>
</evidence>
<evidence type="ECO:0000259" key="6">
    <source>
        <dbReference type="PROSITE" id="PS51294"/>
    </source>
</evidence>
<dbReference type="PROSITE" id="PS50090">
    <property type="entry name" value="MYB_LIKE"/>
    <property type="match status" value="3"/>
</dbReference>
<dbReference type="Pfam" id="PF00249">
    <property type="entry name" value="Myb_DNA-binding"/>
    <property type="match status" value="1"/>
</dbReference>
<dbReference type="Gene3D" id="1.10.10.60">
    <property type="entry name" value="Homeodomain-like"/>
    <property type="match status" value="3"/>
</dbReference>
<feature type="domain" description="HTH myb-type" evidence="6">
    <location>
        <begin position="69"/>
        <end position="123"/>
    </location>
</feature>
<dbReference type="PANTHER" id="PTHR46621">
    <property type="entry name" value="SNRNA-ACTIVATING PROTEIN COMPLEX SUBUNIT 4"/>
    <property type="match status" value="1"/>
</dbReference>
<keyword evidence="3" id="KW-0804">Transcription</keyword>
<feature type="domain" description="Myb-like" evidence="5">
    <location>
        <begin position="11"/>
        <end position="68"/>
    </location>
</feature>
<evidence type="ECO:0000313" key="7">
    <source>
        <dbReference type="EMBL" id="EIM22809.1"/>
    </source>
</evidence>
<evidence type="ECO:0000313" key="8">
    <source>
        <dbReference type="Proteomes" id="UP000005242"/>
    </source>
</evidence>
<feature type="domain" description="Myb-like" evidence="5">
    <location>
        <begin position="122"/>
        <end position="168"/>
    </location>
</feature>
<organism evidence="7 8">
    <name type="scientific">Wallemia mellicola (strain ATCC MYA-4683 / CBS 633.66)</name>
    <name type="common">Wallemia sebi (CBS 633.66)</name>
    <dbReference type="NCBI Taxonomy" id="671144"/>
    <lineage>
        <taxon>Eukaryota</taxon>
        <taxon>Fungi</taxon>
        <taxon>Dikarya</taxon>
        <taxon>Basidiomycota</taxon>
        <taxon>Wallemiomycotina</taxon>
        <taxon>Wallemiomycetes</taxon>
        <taxon>Wallemiales</taxon>
        <taxon>Wallemiaceae</taxon>
        <taxon>Wallemia</taxon>
    </lineage>
</organism>
<dbReference type="GeneID" id="18470680"/>